<protein>
    <submittedName>
        <fullName evidence="2">ParA family protein</fullName>
    </submittedName>
</protein>
<dbReference type="Proteomes" id="UP000245802">
    <property type="component" value="Chromosome"/>
</dbReference>
<sequence length="318" mass="34601">MKFRETQVIVFANQKGGCGKTSSLVSTAAAFAASGYSVCVVDTDPQCDSTGNLGVDPDAMIRQRRYTLADAYLSKVPAAQIAVTPEDRFGGLISVVPGHRALSSVEIRLEREVFGLLVHNGISEDSMEELRHEHRFRLRASLDSLRGRFDVVLIDTPPNLGFLMTSALVAADWCVIPTFPSGYDLKALQVITRTVEKIRKSYNPGLSLAGVLLGNYDRKAILDKEIHVALCKRFTPALVFATTIGRSVRFRESTERGITIFEHPDAKEQAANCAALVKEMINRGAKGAFGATLNPFPGTELVEQVIDSGLEDVETVNG</sequence>
<dbReference type="RefSeq" id="WP_071529256.1">
    <property type="nucleotide sequence ID" value="NZ_CP025958.1"/>
</dbReference>
<evidence type="ECO:0000313" key="2">
    <source>
        <dbReference type="EMBL" id="AWM39125.1"/>
    </source>
</evidence>
<gene>
    <name evidence="2" type="ORF">C1280_20475</name>
</gene>
<dbReference type="InterPro" id="IPR050678">
    <property type="entry name" value="DNA_Partitioning_ATPase"/>
</dbReference>
<dbReference type="CDD" id="cd02042">
    <property type="entry name" value="ParAB_family"/>
    <property type="match status" value="1"/>
</dbReference>
<organism evidence="2 3">
    <name type="scientific">Gemmata obscuriglobus</name>
    <dbReference type="NCBI Taxonomy" id="114"/>
    <lineage>
        <taxon>Bacteria</taxon>
        <taxon>Pseudomonadati</taxon>
        <taxon>Planctomycetota</taxon>
        <taxon>Planctomycetia</taxon>
        <taxon>Gemmatales</taxon>
        <taxon>Gemmataceae</taxon>
        <taxon>Gemmata</taxon>
    </lineage>
</organism>
<dbReference type="KEGG" id="gog:C1280_20475"/>
<evidence type="ECO:0000313" key="3">
    <source>
        <dbReference type="Proteomes" id="UP000245802"/>
    </source>
</evidence>
<dbReference type="InterPro" id="IPR027417">
    <property type="entry name" value="P-loop_NTPase"/>
</dbReference>
<name>A0A2Z3H812_9BACT</name>
<proteinExistence type="predicted"/>
<dbReference type="OrthoDB" id="273969at2"/>
<dbReference type="Pfam" id="PF13614">
    <property type="entry name" value="AAA_31"/>
    <property type="match status" value="1"/>
</dbReference>
<dbReference type="InterPro" id="IPR025669">
    <property type="entry name" value="AAA_dom"/>
</dbReference>
<dbReference type="AlphaFoldDB" id="A0A2Z3H812"/>
<dbReference type="EMBL" id="CP025958">
    <property type="protein sequence ID" value="AWM39125.1"/>
    <property type="molecule type" value="Genomic_DNA"/>
</dbReference>
<accession>A0A2Z3H812</accession>
<dbReference type="PANTHER" id="PTHR13696">
    <property type="entry name" value="P-LOOP CONTAINING NUCLEOSIDE TRIPHOSPHATE HYDROLASE"/>
    <property type="match status" value="1"/>
</dbReference>
<feature type="domain" description="AAA" evidence="1">
    <location>
        <begin position="7"/>
        <end position="207"/>
    </location>
</feature>
<dbReference type="PANTHER" id="PTHR13696:SF52">
    <property type="entry name" value="PARA FAMILY PROTEIN CT_582"/>
    <property type="match status" value="1"/>
</dbReference>
<reference evidence="2 3" key="1">
    <citation type="submission" date="2018-01" db="EMBL/GenBank/DDBJ databases">
        <title>G. obscuriglobus.</title>
        <authorList>
            <person name="Franke J."/>
            <person name="Blomberg W."/>
            <person name="Selmecki A."/>
        </authorList>
    </citation>
    <scope>NUCLEOTIDE SEQUENCE [LARGE SCALE GENOMIC DNA]</scope>
    <source>
        <strain evidence="2 3">DSM 5831</strain>
    </source>
</reference>
<evidence type="ECO:0000259" key="1">
    <source>
        <dbReference type="Pfam" id="PF13614"/>
    </source>
</evidence>
<dbReference type="SUPFAM" id="SSF52540">
    <property type="entry name" value="P-loop containing nucleoside triphosphate hydrolases"/>
    <property type="match status" value="1"/>
</dbReference>
<keyword evidence="3" id="KW-1185">Reference proteome</keyword>
<dbReference type="Gene3D" id="3.40.50.300">
    <property type="entry name" value="P-loop containing nucleotide triphosphate hydrolases"/>
    <property type="match status" value="1"/>
</dbReference>